<evidence type="ECO:0000313" key="7">
    <source>
        <dbReference type="Proteomes" id="UP001484179"/>
    </source>
</evidence>
<dbReference type="CDD" id="cd17535">
    <property type="entry name" value="REC_NarL-like"/>
    <property type="match status" value="1"/>
</dbReference>
<evidence type="ECO:0000259" key="4">
    <source>
        <dbReference type="PROSITE" id="PS50043"/>
    </source>
</evidence>
<dbReference type="SMART" id="SM00421">
    <property type="entry name" value="HTH_LUXR"/>
    <property type="match status" value="1"/>
</dbReference>
<dbReference type="PROSITE" id="PS50110">
    <property type="entry name" value="RESPONSE_REGULATORY"/>
    <property type="match status" value="1"/>
</dbReference>
<dbReference type="InterPro" id="IPR036388">
    <property type="entry name" value="WH-like_DNA-bd_sf"/>
</dbReference>
<protein>
    <submittedName>
        <fullName evidence="6">Response regulator transcription factor</fullName>
    </submittedName>
</protein>
<dbReference type="InterPro" id="IPR016032">
    <property type="entry name" value="Sig_transdc_resp-reg_C-effctor"/>
</dbReference>
<organism evidence="6 7">
    <name type="scientific">Burkholderia pyrrocinia</name>
    <name type="common">Pseudomonas pyrrocinia</name>
    <dbReference type="NCBI Taxonomy" id="60550"/>
    <lineage>
        <taxon>Bacteria</taxon>
        <taxon>Pseudomonadati</taxon>
        <taxon>Pseudomonadota</taxon>
        <taxon>Betaproteobacteria</taxon>
        <taxon>Burkholderiales</taxon>
        <taxon>Burkholderiaceae</taxon>
        <taxon>Burkholderia</taxon>
        <taxon>Burkholderia cepacia complex</taxon>
    </lineage>
</organism>
<dbReference type="InterPro" id="IPR039420">
    <property type="entry name" value="WalR-like"/>
</dbReference>
<keyword evidence="1 3" id="KW-0597">Phosphoprotein</keyword>
<evidence type="ECO:0000313" key="6">
    <source>
        <dbReference type="EMBL" id="WZW56654.1"/>
    </source>
</evidence>
<dbReference type="PANTHER" id="PTHR43214">
    <property type="entry name" value="TWO-COMPONENT RESPONSE REGULATOR"/>
    <property type="match status" value="1"/>
</dbReference>
<evidence type="ECO:0000256" key="1">
    <source>
        <dbReference type="ARBA" id="ARBA00022553"/>
    </source>
</evidence>
<dbReference type="RefSeq" id="WP_342310512.1">
    <property type="nucleotide sequence ID" value="NZ_CP150850.1"/>
</dbReference>
<feature type="domain" description="HTH luxR-type" evidence="4">
    <location>
        <begin position="150"/>
        <end position="215"/>
    </location>
</feature>
<dbReference type="InterPro" id="IPR000792">
    <property type="entry name" value="Tscrpt_reg_LuxR_C"/>
</dbReference>
<dbReference type="SUPFAM" id="SSF52172">
    <property type="entry name" value="CheY-like"/>
    <property type="match status" value="1"/>
</dbReference>
<dbReference type="InterPro" id="IPR058245">
    <property type="entry name" value="NreC/VraR/RcsB-like_REC"/>
</dbReference>
<evidence type="ECO:0000256" key="2">
    <source>
        <dbReference type="ARBA" id="ARBA00023125"/>
    </source>
</evidence>
<dbReference type="InterPro" id="IPR001789">
    <property type="entry name" value="Sig_transdc_resp-reg_receiver"/>
</dbReference>
<dbReference type="Proteomes" id="UP001484179">
    <property type="component" value="Chromosome 2"/>
</dbReference>
<dbReference type="PRINTS" id="PR00038">
    <property type="entry name" value="HTHLUXR"/>
</dbReference>
<gene>
    <name evidence="6" type="ORF">WN985_29525</name>
</gene>
<feature type="modified residue" description="4-aspartylphosphate" evidence="3">
    <location>
        <position position="58"/>
    </location>
</feature>
<dbReference type="SMART" id="SM00448">
    <property type="entry name" value="REC"/>
    <property type="match status" value="1"/>
</dbReference>
<name>A0ABZ3BNM6_BURPY</name>
<dbReference type="PROSITE" id="PS50043">
    <property type="entry name" value="HTH_LUXR_2"/>
    <property type="match status" value="1"/>
</dbReference>
<dbReference type="Pfam" id="PF00196">
    <property type="entry name" value="GerE"/>
    <property type="match status" value="1"/>
</dbReference>
<dbReference type="SUPFAM" id="SSF46894">
    <property type="entry name" value="C-terminal effector domain of the bipartite response regulators"/>
    <property type="match status" value="1"/>
</dbReference>
<sequence length="226" mass="24513">MNRTDIQVVIADDHPAIVVGVCHEIDSKSGLAVVGTVNNSTDLFALIDEKGPDVVISDYAMPGGKHGDGVGLMGVLMRRYPSVRIVLYTMMDNPAIVRALLQLGILRIVHKMDDLRLLEPAVRSAVEGKRYFSPTVGLIVAQMEAGGDNPGDKLPKLTEREAEVLRLYTSGLSINEIAARLLRSKQTVSTQKVAAMRKLGVERDADLFKYAVEHGFAPSYTALVAS</sequence>
<dbReference type="EMBL" id="CP150850">
    <property type="protein sequence ID" value="WZW56654.1"/>
    <property type="molecule type" value="Genomic_DNA"/>
</dbReference>
<dbReference type="CDD" id="cd06170">
    <property type="entry name" value="LuxR_C_like"/>
    <property type="match status" value="1"/>
</dbReference>
<accession>A0ABZ3BNM6</accession>
<proteinExistence type="predicted"/>
<keyword evidence="2" id="KW-0238">DNA-binding</keyword>
<dbReference type="InterPro" id="IPR011006">
    <property type="entry name" value="CheY-like_superfamily"/>
</dbReference>
<dbReference type="Gene3D" id="3.40.50.2300">
    <property type="match status" value="1"/>
</dbReference>
<reference evidence="6 7" key="1">
    <citation type="submission" date="2024-04" db="EMBL/GenBank/DDBJ databases">
        <title>Biological Control Activity of Plant Growth Promoting Rhizobacteria Burkholderia pyrrocinia BX1 against Tobacco black shank Introduction Tobacco black shank (TBS) caused by the oomycete Phytophthora. nicotianae (P. nicotianae) has become a destructive soil.</title>
        <authorList>
            <person name="Liu X."/>
            <person name="Shu C."/>
        </authorList>
    </citation>
    <scope>NUCLEOTIDE SEQUENCE [LARGE SCALE GENOMIC DNA]</scope>
    <source>
        <strain evidence="6 7">BX1</strain>
    </source>
</reference>
<feature type="domain" description="Response regulatory" evidence="5">
    <location>
        <begin position="7"/>
        <end position="126"/>
    </location>
</feature>
<keyword evidence="7" id="KW-1185">Reference proteome</keyword>
<evidence type="ECO:0000259" key="5">
    <source>
        <dbReference type="PROSITE" id="PS50110"/>
    </source>
</evidence>
<dbReference type="PANTHER" id="PTHR43214:SF17">
    <property type="entry name" value="TRANSCRIPTIONAL REGULATORY PROTEIN RCSB"/>
    <property type="match status" value="1"/>
</dbReference>
<dbReference type="Gene3D" id="1.10.10.10">
    <property type="entry name" value="Winged helix-like DNA-binding domain superfamily/Winged helix DNA-binding domain"/>
    <property type="match status" value="1"/>
</dbReference>
<dbReference type="Pfam" id="PF00072">
    <property type="entry name" value="Response_reg"/>
    <property type="match status" value="1"/>
</dbReference>
<evidence type="ECO:0000256" key="3">
    <source>
        <dbReference type="PROSITE-ProRule" id="PRU00169"/>
    </source>
</evidence>